<dbReference type="Proteomes" id="UP000887572">
    <property type="component" value="Unplaced"/>
</dbReference>
<keyword evidence="3" id="KW-1185">Reference proteome</keyword>
<keyword evidence="2" id="KW-0732">Signal</keyword>
<feature type="region of interest" description="Disordered" evidence="1">
    <location>
        <begin position="66"/>
        <end position="88"/>
    </location>
</feature>
<name>A0A914H178_GLORO</name>
<accession>A0A914H178</accession>
<dbReference type="WBParaSite" id="Gr19_v10_g127.t1">
    <property type="protein sequence ID" value="Gr19_v10_g127.t1"/>
    <property type="gene ID" value="Gr19_v10_g127"/>
</dbReference>
<proteinExistence type="predicted"/>
<protein>
    <submittedName>
        <fullName evidence="4">Uncharacterized protein</fullName>
    </submittedName>
</protein>
<evidence type="ECO:0000313" key="3">
    <source>
        <dbReference type="Proteomes" id="UP000887572"/>
    </source>
</evidence>
<evidence type="ECO:0000313" key="4">
    <source>
        <dbReference type="WBParaSite" id="Gr19_v10_g127.t1"/>
    </source>
</evidence>
<reference evidence="4" key="1">
    <citation type="submission" date="2022-11" db="UniProtKB">
        <authorList>
            <consortium name="WormBaseParasite"/>
        </authorList>
    </citation>
    <scope>IDENTIFICATION</scope>
</reference>
<sequence length="88" mass="9883">MNFATQFLIFLVIIALVAQSVWGGNCFWGFSDSSSDGPYGEFRDTLDRTRPAKKEVRHKVNNWKKGNVARASSSKSKTSASLKRRNTI</sequence>
<feature type="chain" id="PRO_5038031727" evidence="2">
    <location>
        <begin position="24"/>
        <end position="88"/>
    </location>
</feature>
<evidence type="ECO:0000256" key="2">
    <source>
        <dbReference type="SAM" id="SignalP"/>
    </source>
</evidence>
<dbReference type="AlphaFoldDB" id="A0A914H178"/>
<organism evidence="3 4">
    <name type="scientific">Globodera rostochiensis</name>
    <name type="common">Golden nematode worm</name>
    <name type="synonym">Heterodera rostochiensis</name>
    <dbReference type="NCBI Taxonomy" id="31243"/>
    <lineage>
        <taxon>Eukaryota</taxon>
        <taxon>Metazoa</taxon>
        <taxon>Ecdysozoa</taxon>
        <taxon>Nematoda</taxon>
        <taxon>Chromadorea</taxon>
        <taxon>Rhabditida</taxon>
        <taxon>Tylenchina</taxon>
        <taxon>Tylenchomorpha</taxon>
        <taxon>Tylenchoidea</taxon>
        <taxon>Heteroderidae</taxon>
        <taxon>Heteroderinae</taxon>
        <taxon>Globodera</taxon>
    </lineage>
</organism>
<feature type="signal peptide" evidence="2">
    <location>
        <begin position="1"/>
        <end position="23"/>
    </location>
</feature>
<evidence type="ECO:0000256" key="1">
    <source>
        <dbReference type="SAM" id="MobiDB-lite"/>
    </source>
</evidence>
<feature type="compositionally biased region" description="Low complexity" evidence="1">
    <location>
        <begin position="69"/>
        <end position="81"/>
    </location>
</feature>